<dbReference type="PATRIC" id="fig|796944.3.peg.1763"/>
<evidence type="ECO:0000256" key="2">
    <source>
        <dbReference type="ARBA" id="ARBA00022695"/>
    </source>
</evidence>
<keyword evidence="1" id="KW-0808">Transferase</keyword>
<evidence type="ECO:0000259" key="3">
    <source>
        <dbReference type="Pfam" id="PF00483"/>
    </source>
</evidence>
<dbReference type="AlphaFoldDB" id="G9WVU6"/>
<dbReference type="SUPFAM" id="SSF53448">
    <property type="entry name" value="Nucleotide-diphospho-sugar transferases"/>
    <property type="match status" value="1"/>
</dbReference>
<keyword evidence="2" id="KW-0548">Nucleotidyltransferase</keyword>
<proteinExistence type="predicted"/>
<dbReference type="Pfam" id="PF00483">
    <property type="entry name" value="NTP_transferase"/>
    <property type="match status" value="1"/>
</dbReference>
<dbReference type="RefSeq" id="WP_009536843.1">
    <property type="nucleotide sequence ID" value="NZ_JH414505.1"/>
</dbReference>
<dbReference type="Proteomes" id="UP000003527">
    <property type="component" value="Unassembled WGS sequence"/>
</dbReference>
<feature type="domain" description="Nucleotidyl transferase" evidence="3">
    <location>
        <begin position="8"/>
        <end position="195"/>
    </location>
</feature>
<dbReference type="PIRSF" id="PIRSF028162">
    <property type="entry name" value="BcbE_prd"/>
    <property type="match status" value="1"/>
</dbReference>
<gene>
    <name evidence="4" type="ORF">HMPREF9624_01030</name>
</gene>
<accession>G9WVU6</accession>
<dbReference type="InterPro" id="IPR005835">
    <property type="entry name" value="NTP_transferase_dom"/>
</dbReference>
<name>G9WVU6_9FIRM</name>
<dbReference type="EMBL" id="AFZD01000018">
    <property type="protein sequence ID" value="EHL10883.1"/>
    <property type="molecule type" value="Genomic_DNA"/>
</dbReference>
<comment type="caution">
    <text evidence="4">The sequence shown here is derived from an EMBL/GenBank/DDBJ whole genome shotgun (WGS) entry which is preliminary data.</text>
</comment>
<dbReference type="GO" id="GO:0016779">
    <property type="term" value="F:nucleotidyltransferase activity"/>
    <property type="evidence" value="ECO:0007669"/>
    <property type="project" value="UniProtKB-KW"/>
</dbReference>
<dbReference type="Gene3D" id="3.90.550.10">
    <property type="entry name" value="Spore Coat Polysaccharide Biosynthesis Protein SpsA, Chain A"/>
    <property type="match status" value="1"/>
</dbReference>
<reference evidence="4 5" key="1">
    <citation type="submission" date="2011-08" db="EMBL/GenBank/DDBJ databases">
        <title>The Genome Sequence of Oribacterium sp. ACB7.</title>
        <authorList>
            <consortium name="The Broad Institute Genome Sequencing Platform"/>
            <person name="Earl A."/>
            <person name="Ward D."/>
            <person name="Feldgarden M."/>
            <person name="Gevers D."/>
            <person name="Sizova M."/>
            <person name="Hazen A."/>
            <person name="Epstein S."/>
            <person name="Young S.K."/>
            <person name="Zeng Q."/>
            <person name="Gargeya S."/>
            <person name="Fitzgerald M."/>
            <person name="Haas B."/>
            <person name="Abouelleil A."/>
            <person name="Alvarado L."/>
            <person name="Arachchi H.M."/>
            <person name="Berlin A."/>
            <person name="Brown A."/>
            <person name="Chapman S.B."/>
            <person name="Chen Z."/>
            <person name="Dunbar C."/>
            <person name="Freedman E."/>
            <person name="Gearin G."/>
            <person name="Gellesch M."/>
            <person name="Goldberg J."/>
            <person name="Griggs A."/>
            <person name="Gujja S."/>
            <person name="Heiman D."/>
            <person name="Howarth C."/>
            <person name="Larson L."/>
            <person name="Lui A."/>
            <person name="MacDonald P.J.P."/>
            <person name="Montmayeur A."/>
            <person name="Murphy C."/>
            <person name="Neiman D."/>
            <person name="Pearson M."/>
            <person name="Priest M."/>
            <person name="Roberts A."/>
            <person name="Saif S."/>
            <person name="Shea T."/>
            <person name="Shenoy N."/>
            <person name="Sisk P."/>
            <person name="Stolte C."/>
            <person name="Sykes S."/>
            <person name="Wortman J."/>
            <person name="Nusbaum C."/>
            <person name="Birren B."/>
        </authorList>
    </citation>
    <scope>NUCLEOTIDE SEQUENCE [LARGE SCALE GENOMIC DNA]</scope>
    <source>
        <strain evidence="4 5">ACB7</strain>
    </source>
</reference>
<evidence type="ECO:0000313" key="4">
    <source>
        <dbReference type="EMBL" id="EHL10883.1"/>
    </source>
</evidence>
<dbReference type="InterPro" id="IPR029044">
    <property type="entry name" value="Nucleotide-diphossugar_trans"/>
</dbReference>
<dbReference type="PANTHER" id="PTHR43584:SF8">
    <property type="entry name" value="N-ACETYLMURAMATE ALPHA-1-PHOSPHATE URIDYLYLTRANSFERASE"/>
    <property type="match status" value="1"/>
</dbReference>
<dbReference type="PANTHER" id="PTHR43584">
    <property type="entry name" value="NUCLEOTIDYL TRANSFERASE"/>
    <property type="match status" value="1"/>
</dbReference>
<evidence type="ECO:0000256" key="1">
    <source>
        <dbReference type="ARBA" id="ARBA00022679"/>
    </source>
</evidence>
<dbReference type="CDD" id="cd04183">
    <property type="entry name" value="GT2_BcE_like"/>
    <property type="match status" value="1"/>
</dbReference>
<dbReference type="InterPro" id="IPR050065">
    <property type="entry name" value="GlmU-like"/>
</dbReference>
<keyword evidence="5" id="KW-1185">Reference proteome</keyword>
<sequence>MLNIVIPMAGRGSRFAEAGYTMPKPLIDVHGRYMIEYVIENLKPNREHRFIFICQEEHLQKYGLKEKLEELSPSCEVISIDHITEGAACTVLLAEKFIDNEDELMIANSDQYVDTDINSYLDAMKGYDGLIMTMPADDPKWSFIKYDRNGFVTEVREKEVISNEATVGIYNYKRGKDFVFYAKQMIAKNARVNNEFYVAPAYNEMISDGFKIVYHDVGEKMHGLGIPADLEAFLSSEVSRRVFEN</sequence>
<dbReference type="InterPro" id="IPR016873">
    <property type="entry name" value="Caps_polysacc_synth_BcbE_prd"/>
</dbReference>
<protein>
    <recommendedName>
        <fullName evidence="3">Nucleotidyl transferase domain-containing protein</fullName>
    </recommendedName>
</protein>
<organism evidence="4 5">
    <name type="scientific">Oribacterium asaccharolyticum ACB7</name>
    <dbReference type="NCBI Taxonomy" id="796944"/>
    <lineage>
        <taxon>Bacteria</taxon>
        <taxon>Bacillati</taxon>
        <taxon>Bacillota</taxon>
        <taxon>Clostridia</taxon>
        <taxon>Lachnospirales</taxon>
        <taxon>Lachnospiraceae</taxon>
        <taxon>Oribacterium</taxon>
    </lineage>
</organism>
<evidence type="ECO:0000313" key="5">
    <source>
        <dbReference type="Proteomes" id="UP000003527"/>
    </source>
</evidence>
<dbReference type="HOGENOM" id="CLU_065567_2_0_9"/>